<evidence type="ECO:0000313" key="3">
    <source>
        <dbReference type="Proteomes" id="UP000006822"/>
    </source>
</evidence>
<evidence type="ECO:0000256" key="1">
    <source>
        <dbReference type="SAM" id="Phobius"/>
    </source>
</evidence>
<keyword evidence="1" id="KW-1133">Transmembrane helix</keyword>
<proteinExistence type="predicted"/>
<keyword evidence="1" id="KW-0812">Transmembrane</keyword>
<dbReference type="RefSeq" id="WP_011206218.1">
    <property type="nucleotide sequence ID" value="NC_006360.1"/>
</dbReference>
<dbReference type="KEGG" id="mhy:mhp383"/>
<keyword evidence="1" id="KW-0472">Membrane</keyword>
<dbReference type="AlphaFoldDB" id="Q600S1"/>
<name>Q600S1_MESH2</name>
<protein>
    <submittedName>
        <fullName evidence="2">Uncharacterized protein</fullName>
    </submittedName>
</protein>
<organism evidence="2 3">
    <name type="scientific">Mesomycoplasma hyopneumoniae (strain 232)</name>
    <name type="common">Mycoplasma hyopneumoniae</name>
    <dbReference type="NCBI Taxonomy" id="295358"/>
    <lineage>
        <taxon>Bacteria</taxon>
        <taxon>Bacillati</taxon>
        <taxon>Mycoplasmatota</taxon>
        <taxon>Mycoplasmoidales</taxon>
        <taxon>Metamycoplasmataceae</taxon>
        <taxon>Mesomycoplasma</taxon>
    </lineage>
</organism>
<evidence type="ECO:0000313" key="2">
    <source>
        <dbReference type="EMBL" id="AAV27548.1"/>
    </source>
</evidence>
<dbReference type="EMBL" id="AE017332">
    <property type="protein sequence ID" value="AAV27548.1"/>
    <property type="molecule type" value="Genomic_DNA"/>
</dbReference>
<sequence length="55" mass="6507">MLNFKGFFKKQKQKINLLFQSGFIWFSMISGLVFTGLIIWGIIYFFQQAFTDGFL</sequence>
<dbReference type="HOGENOM" id="CLU_3027432_0_0_14"/>
<reference evidence="2 3" key="1">
    <citation type="journal article" date="2004" name="J. Bacteriol.">
        <title>The genome sequence of Mycoplasma hyopneumoniae strain 232, the agent of swine mycoplasmosis.</title>
        <authorList>
            <person name="Minion F.C."/>
            <person name="Lefkowitz E.J."/>
            <person name="Madsen M.L."/>
            <person name="Cleary B.J."/>
            <person name="Swartzell S.M."/>
            <person name="Mahairas G.G."/>
        </authorList>
    </citation>
    <scope>NUCLEOTIDE SEQUENCE [LARGE SCALE GENOMIC DNA]</scope>
    <source>
        <strain evidence="2 3">232</strain>
    </source>
</reference>
<accession>Q600S1</accession>
<dbReference type="GeneID" id="51064994"/>
<gene>
    <name evidence="2" type="ordered locus">mhp383</name>
</gene>
<feature type="transmembrane region" description="Helical" evidence="1">
    <location>
        <begin position="21"/>
        <end position="46"/>
    </location>
</feature>
<dbReference type="Proteomes" id="UP000006822">
    <property type="component" value="Chromosome"/>
</dbReference>